<comment type="caution">
    <text evidence="1">The sequence shown here is derived from an EMBL/GenBank/DDBJ whole genome shotgun (WGS) entry which is preliminary data.</text>
</comment>
<dbReference type="EMBL" id="SOPW01000024">
    <property type="protein sequence ID" value="TFB13580.1"/>
    <property type="molecule type" value="Genomic_DNA"/>
</dbReference>
<keyword evidence="2" id="KW-1185">Reference proteome</keyword>
<dbReference type="Proteomes" id="UP000297975">
    <property type="component" value="Unassembled WGS sequence"/>
</dbReference>
<name>A0A4Y8IC91_9BACI</name>
<evidence type="ECO:0000313" key="2">
    <source>
        <dbReference type="Proteomes" id="UP000297975"/>
    </source>
</evidence>
<reference evidence="1 2" key="1">
    <citation type="submission" date="2019-03" db="EMBL/GenBank/DDBJ databases">
        <authorList>
            <person name="He R.-H."/>
        </authorList>
    </citation>
    <scope>NUCLEOTIDE SEQUENCE [LARGE SCALE GENOMIC DNA]</scope>
    <source>
        <strain evidence="2">SH 714</strain>
    </source>
</reference>
<dbReference type="RefSeq" id="WP_134341448.1">
    <property type="nucleotide sequence ID" value="NZ_SOPW01000024.1"/>
</dbReference>
<proteinExistence type="predicted"/>
<gene>
    <name evidence="1" type="ORF">E3U55_15785</name>
</gene>
<dbReference type="AlphaFoldDB" id="A0A4Y8IC91"/>
<organism evidence="1 2">
    <name type="scientific">Filobacillus milosensis</name>
    <dbReference type="NCBI Taxonomy" id="94137"/>
    <lineage>
        <taxon>Bacteria</taxon>
        <taxon>Bacillati</taxon>
        <taxon>Bacillota</taxon>
        <taxon>Bacilli</taxon>
        <taxon>Bacillales</taxon>
        <taxon>Bacillaceae</taxon>
        <taxon>Filobacillus</taxon>
    </lineage>
</organism>
<dbReference type="OrthoDB" id="399884at2"/>
<dbReference type="Gene3D" id="3.40.50.150">
    <property type="entry name" value="Vaccinia Virus protein VP39"/>
    <property type="match status" value="1"/>
</dbReference>
<evidence type="ECO:0000313" key="1">
    <source>
        <dbReference type="EMBL" id="TFB13580.1"/>
    </source>
</evidence>
<protein>
    <submittedName>
        <fullName evidence="1">Uncharacterized protein</fullName>
    </submittedName>
</protein>
<dbReference type="InterPro" id="IPR029063">
    <property type="entry name" value="SAM-dependent_MTases_sf"/>
</dbReference>
<accession>A0A4Y8IC91</accession>
<sequence length="811" mass="95460">MYEQLRLALNEKDVENTYRSEIKKLIPDAKITSPLNIDGLLEYKNVRSLLEFKFDVDLKSKNVQANIFTQMIYYFKRFELNGKKLPTTLFVGDNNECFALEAKHIYKFLNRDINWNLPPSKAHQDNQELIRALVQDVDIAPMVFDINNTLKLRDIINQLQDLSEGRVSKVIINQQNIVEAFKYWKEYVLLDDSLSVQEEASLFIYCLVDLRNTYLHPHKPNTLVSNFQQTFTEVHINSDVHRSFFSHFEQDYKTSEIDLIISSKDRLVEEVLRRREGEFYTPTIWTYESEKIISNALGLDWKEKYIVWDCCSGLNNLTRDFKFSNLYCSTINIEDIRTVNKMRYNPEATIFQFDFLNDSFNKLPQELLNQLKENKPIVFYINPPFATAGERKSKSKTNKIGTSDTIAREIMREFGFGRSSEQLYAQFLFQIFYIKKFFKLSNVYLCFYSKPTFLVSPSFKSFREKFFKEFKFIDGMLLRANNFSDVSDSWGVSFTVWSSGKTTTNEFNLIIKSINQNNMTIADYGEKTMFNSDNNSASQWAREPINKLEKVDSPQLSNPINVKQKGYGKVIQGGLGYMHNNSNNIMQSDRYVGLYSSAFSDGHGIPITKDNLMRIVALFAARKSVRRTWINDKDEFLIPNTQTEAYQLWNNDALIYSLFNSSSNQSSLRKVLYKGKEHDIYNQFFFLSKEEMLTLSDDYHFHEMYRDTKHYNKNSYVYYLIQQLSFSDKANKVLNEARELIIASMQYREECHYKDIRFNLDAWDAGWYQLRLGIFNQVESLKDKYSEFTRLYKELETDIQIGVYEHGFLKK</sequence>